<dbReference type="Gene3D" id="3.80.10.10">
    <property type="entry name" value="Ribonuclease Inhibitor"/>
    <property type="match status" value="1"/>
</dbReference>
<dbReference type="SUPFAM" id="SSF52047">
    <property type="entry name" value="RNI-like"/>
    <property type="match status" value="1"/>
</dbReference>
<gene>
    <name evidence="1" type="ORF">NADFUDRAFT_82124</name>
</gene>
<organism evidence="1 2">
    <name type="scientific">Nadsonia fulvescens var. elongata DSM 6958</name>
    <dbReference type="NCBI Taxonomy" id="857566"/>
    <lineage>
        <taxon>Eukaryota</taxon>
        <taxon>Fungi</taxon>
        <taxon>Dikarya</taxon>
        <taxon>Ascomycota</taxon>
        <taxon>Saccharomycotina</taxon>
        <taxon>Dipodascomycetes</taxon>
        <taxon>Dipodascales</taxon>
        <taxon>Dipodascales incertae sedis</taxon>
        <taxon>Nadsonia</taxon>
    </lineage>
</organism>
<proteinExistence type="predicted"/>
<dbReference type="Proteomes" id="UP000095009">
    <property type="component" value="Unassembled WGS sequence"/>
</dbReference>
<name>A0A1E3PN28_9ASCO</name>
<dbReference type="AlphaFoldDB" id="A0A1E3PN28"/>
<protein>
    <recommendedName>
        <fullName evidence="3">RNI-like protein</fullName>
    </recommendedName>
</protein>
<keyword evidence="2" id="KW-1185">Reference proteome</keyword>
<dbReference type="STRING" id="857566.A0A1E3PN28"/>
<dbReference type="OrthoDB" id="9994419at2759"/>
<reference evidence="1 2" key="1">
    <citation type="journal article" date="2016" name="Proc. Natl. Acad. Sci. U.S.A.">
        <title>Comparative genomics of biotechnologically important yeasts.</title>
        <authorList>
            <person name="Riley R."/>
            <person name="Haridas S."/>
            <person name="Wolfe K.H."/>
            <person name="Lopes M.R."/>
            <person name="Hittinger C.T."/>
            <person name="Goeker M."/>
            <person name="Salamov A.A."/>
            <person name="Wisecaver J.H."/>
            <person name="Long T.M."/>
            <person name="Calvey C.H."/>
            <person name="Aerts A.L."/>
            <person name="Barry K.W."/>
            <person name="Choi C."/>
            <person name="Clum A."/>
            <person name="Coughlan A.Y."/>
            <person name="Deshpande S."/>
            <person name="Douglass A.P."/>
            <person name="Hanson S.J."/>
            <person name="Klenk H.-P."/>
            <person name="LaButti K.M."/>
            <person name="Lapidus A."/>
            <person name="Lindquist E.A."/>
            <person name="Lipzen A.M."/>
            <person name="Meier-Kolthoff J.P."/>
            <person name="Ohm R.A."/>
            <person name="Otillar R.P."/>
            <person name="Pangilinan J.L."/>
            <person name="Peng Y."/>
            <person name="Rokas A."/>
            <person name="Rosa C.A."/>
            <person name="Scheuner C."/>
            <person name="Sibirny A.A."/>
            <person name="Slot J.C."/>
            <person name="Stielow J.B."/>
            <person name="Sun H."/>
            <person name="Kurtzman C.P."/>
            <person name="Blackwell M."/>
            <person name="Grigoriev I.V."/>
            <person name="Jeffries T.W."/>
        </authorList>
    </citation>
    <scope>NUCLEOTIDE SEQUENCE [LARGE SCALE GENOMIC DNA]</scope>
    <source>
        <strain evidence="1 2">DSM 6958</strain>
    </source>
</reference>
<evidence type="ECO:0000313" key="1">
    <source>
        <dbReference type="EMBL" id="ODQ66237.1"/>
    </source>
</evidence>
<dbReference type="InterPro" id="IPR032675">
    <property type="entry name" value="LRR_dom_sf"/>
</dbReference>
<evidence type="ECO:0008006" key="3">
    <source>
        <dbReference type="Google" id="ProtNLM"/>
    </source>
</evidence>
<dbReference type="EMBL" id="KV454408">
    <property type="protein sequence ID" value="ODQ66237.1"/>
    <property type="molecule type" value="Genomic_DNA"/>
</dbReference>
<sequence length="693" mass="76603">MPSVQDLTELLASTPENLSPSHSSSCLQKLNGHHTHPNHFDYSLPAFSDLRGVRDQASGGTFTLFDGSSSSSLARRPSSVSSLGSNGTLTTPLLIPEEDTANSALSQLNTIHEPSPIERLPIEVLSRILYYVNDSATPMTSSRFMLQTASGSSAYYTHIAQFAKILTTSWSFYNAGTPLLYIHVSFSHSNTFAKFLKSIRQTGYGHFVRCIDLADFTSVGLGRTAKMNMEIQNLTSTTLVQLLDLCPNLFEFLASESIELDLSEEVCKRLLCLPHIQALDFCGATNGNFTNALVNAVNFFDVLPAIERLSLHGCSTLPSSLFENLLPKLPYLTHLDLTHTQITAPGLLSINQSTPLKYLSLSRCIKLGSSGILNFFLKHQASRNLIWLNMMCDATRPCIINAEDLESVLNHLPTTLTNLNLYGLPVNEHYFESYIVNNPPFLESLAALSLGHCEISPNCLKKNLPLFQSLSYLDLTGNSHINIWSIQDQDLLNANPNINCFEFSSPILTKLASGMRINGFTITLGQGHRAWLFRGLAPLAHNVQRMRQLQTLEAEEAADAELEMNDNSTNSSTTSIATSSPISFSCDAKQLEQQARLKEGYLRYNAPSGSGSRFDTSNSYINSRGSSRRKLIADIYQPAKEPANVMASSGDMANRYWNKASRKINVCMVGNGGHNTTESRQQRGIYLYYAFRR</sequence>
<accession>A0A1E3PN28</accession>
<evidence type="ECO:0000313" key="2">
    <source>
        <dbReference type="Proteomes" id="UP000095009"/>
    </source>
</evidence>